<dbReference type="SUPFAM" id="SSF56112">
    <property type="entry name" value="Protein kinase-like (PK-like)"/>
    <property type="match status" value="1"/>
</dbReference>
<evidence type="ECO:0000259" key="7">
    <source>
        <dbReference type="PROSITE" id="PS50011"/>
    </source>
</evidence>
<dbReference type="EMBL" id="JABCRI010000017">
    <property type="protein sequence ID" value="KAF8391348.1"/>
    <property type="molecule type" value="Genomic_DNA"/>
</dbReference>
<dbReference type="PANTHER" id="PTHR24349">
    <property type="entry name" value="SERINE/THREONINE-PROTEIN KINASE"/>
    <property type="match status" value="1"/>
</dbReference>
<dbReference type="Gene3D" id="1.10.510.10">
    <property type="entry name" value="Transferase(Phosphotransferase) domain 1"/>
    <property type="match status" value="1"/>
</dbReference>
<keyword evidence="6" id="KW-0472">Membrane</keyword>
<dbReference type="InterPro" id="IPR000719">
    <property type="entry name" value="Prot_kinase_dom"/>
</dbReference>
<keyword evidence="2" id="KW-0808">Transferase</keyword>
<gene>
    <name evidence="8" type="ORF">HHK36_023652</name>
</gene>
<evidence type="ECO:0000256" key="1">
    <source>
        <dbReference type="ARBA" id="ARBA00022527"/>
    </source>
</evidence>
<keyword evidence="6" id="KW-0812">Transmembrane</keyword>
<feature type="transmembrane region" description="Helical" evidence="6">
    <location>
        <begin position="59"/>
        <end position="79"/>
    </location>
</feature>
<proteinExistence type="predicted"/>
<reference evidence="8 9" key="1">
    <citation type="submission" date="2020-04" db="EMBL/GenBank/DDBJ databases">
        <title>Plant Genome Project.</title>
        <authorList>
            <person name="Zhang R.-G."/>
        </authorList>
    </citation>
    <scope>NUCLEOTIDE SEQUENCE [LARGE SCALE GENOMIC DNA]</scope>
    <source>
        <strain evidence="8">YNK0</strain>
        <tissue evidence="8">Leaf</tissue>
    </source>
</reference>
<dbReference type="Pfam" id="PF00069">
    <property type="entry name" value="Pkinase"/>
    <property type="match status" value="1"/>
</dbReference>
<dbReference type="Proteomes" id="UP000655225">
    <property type="component" value="Unassembled WGS sequence"/>
</dbReference>
<feature type="domain" description="Protein kinase" evidence="7">
    <location>
        <begin position="1"/>
        <end position="136"/>
    </location>
</feature>
<accession>A0A835D5K6</accession>
<keyword evidence="3" id="KW-0547">Nucleotide-binding</keyword>
<dbReference type="SMART" id="SM00220">
    <property type="entry name" value="S_TKc"/>
    <property type="match status" value="1"/>
</dbReference>
<keyword evidence="4" id="KW-0418">Kinase</keyword>
<evidence type="ECO:0000256" key="3">
    <source>
        <dbReference type="ARBA" id="ARBA00022741"/>
    </source>
</evidence>
<keyword evidence="5" id="KW-0067">ATP-binding</keyword>
<sequence>MHLVSGNPNVVQIFNIYEDDSYLQVVIELCDSAINEGIVGTSYYVAPEVISGTDYNEKVYVWSARVILYIMLVGFLSFYGEFVAEIFEAVLHENLWFPTRIFHFVSPTTKDLLRRMLCKDVSRRFSVEQVLRHLWTTSGGEAKSMTNLT</sequence>
<protein>
    <recommendedName>
        <fullName evidence="7">Protein kinase domain-containing protein</fullName>
    </recommendedName>
</protein>
<evidence type="ECO:0000313" key="9">
    <source>
        <dbReference type="Proteomes" id="UP000655225"/>
    </source>
</evidence>
<evidence type="ECO:0000256" key="6">
    <source>
        <dbReference type="SAM" id="Phobius"/>
    </source>
</evidence>
<keyword evidence="1" id="KW-0723">Serine/threonine-protein kinase</keyword>
<evidence type="ECO:0000256" key="5">
    <source>
        <dbReference type="ARBA" id="ARBA00022840"/>
    </source>
</evidence>
<comment type="caution">
    <text evidence="8">The sequence shown here is derived from an EMBL/GenBank/DDBJ whole genome shotgun (WGS) entry which is preliminary data.</text>
</comment>
<dbReference type="PROSITE" id="PS50011">
    <property type="entry name" value="PROTEIN_KINASE_DOM"/>
    <property type="match status" value="1"/>
</dbReference>
<dbReference type="InterPro" id="IPR011009">
    <property type="entry name" value="Kinase-like_dom_sf"/>
</dbReference>
<dbReference type="GO" id="GO:0004674">
    <property type="term" value="F:protein serine/threonine kinase activity"/>
    <property type="evidence" value="ECO:0007669"/>
    <property type="project" value="UniProtKB-KW"/>
</dbReference>
<keyword evidence="9" id="KW-1185">Reference proteome</keyword>
<organism evidence="8 9">
    <name type="scientific">Tetracentron sinense</name>
    <name type="common">Spur-leaf</name>
    <dbReference type="NCBI Taxonomy" id="13715"/>
    <lineage>
        <taxon>Eukaryota</taxon>
        <taxon>Viridiplantae</taxon>
        <taxon>Streptophyta</taxon>
        <taxon>Embryophyta</taxon>
        <taxon>Tracheophyta</taxon>
        <taxon>Spermatophyta</taxon>
        <taxon>Magnoliopsida</taxon>
        <taxon>Trochodendrales</taxon>
        <taxon>Trochodendraceae</taxon>
        <taxon>Tetracentron</taxon>
    </lineage>
</organism>
<dbReference type="AlphaFoldDB" id="A0A835D5K6"/>
<dbReference type="GO" id="GO:0005524">
    <property type="term" value="F:ATP binding"/>
    <property type="evidence" value="ECO:0007669"/>
    <property type="project" value="UniProtKB-KW"/>
</dbReference>
<evidence type="ECO:0000256" key="4">
    <source>
        <dbReference type="ARBA" id="ARBA00022777"/>
    </source>
</evidence>
<evidence type="ECO:0000313" key="8">
    <source>
        <dbReference type="EMBL" id="KAF8391348.1"/>
    </source>
</evidence>
<name>A0A835D5K6_TETSI</name>
<dbReference type="OrthoDB" id="40902at2759"/>
<keyword evidence="6" id="KW-1133">Transmembrane helix</keyword>
<evidence type="ECO:0000256" key="2">
    <source>
        <dbReference type="ARBA" id="ARBA00022679"/>
    </source>
</evidence>
<dbReference type="OMA" id="NDAGHAN"/>
<dbReference type="InterPro" id="IPR050205">
    <property type="entry name" value="CDPK_Ser/Thr_kinases"/>
</dbReference>